<proteinExistence type="predicted"/>
<accession>A0ABZ1BMJ3</accession>
<evidence type="ECO:0000256" key="1">
    <source>
        <dbReference type="SAM" id="MobiDB-lite"/>
    </source>
</evidence>
<feature type="region of interest" description="Disordered" evidence="1">
    <location>
        <begin position="134"/>
        <end position="161"/>
    </location>
</feature>
<dbReference type="EMBL" id="CP141614">
    <property type="protein sequence ID" value="WRP13723.1"/>
    <property type="molecule type" value="Genomic_DNA"/>
</dbReference>
<name>A0ABZ1BMJ3_9FIRM</name>
<organism evidence="2 3">
    <name type="scientific">Geochorda subterranea</name>
    <dbReference type="NCBI Taxonomy" id="3109564"/>
    <lineage>
        <taxon>Bacteria</taxon>
        <taxon>Bacillati</taxon>
        <taxon>Bacillota</taxon>
        <taxon>Limnochordia</taxon>
        <taxon>Limnochordales</taxon>
        <taxon>Geochordaceae</taxon>
        <taxon>Geochorda</taxon>
    </lineage>
</organism>
<evidence type="ECO:0000313" key="3">
    <source>
        <dbReference type="Proteomes" id="UP001333102"/>
    </source>
</evidence>
<gene>
    <name evidence="2" type="ORF">VLY81_09755</name>
</gene>
<protein>
    <recommendedName>
        <fullName evidence="4">Transposase IS116/IS110/IS902 family protein</fullName>
    </recommendedName>
</protein>
<evidence type="ECO:0000313" key="2">
    <source>
        <dbReference type="EMBL" id="WRP13723.1"/>
    </source>
</evidence>
<dbReference type="RefSeq" id="WP_324667967.1">
    <property type="nucleotide sequence ID" value="NZ_CP141614.1"/>
</dbReference>
<sequence length="196" mass="21665">MGEVWRFKRQTAGAVTAWWLLCDIRRRQQSLRARWHRVSAEEIERELLAIAQRLIDVVPVLLPRFFGASEGNGRGSNRSDAHALDGQVASVDSSMVPNGRRRGLKPYAVGAFAVASGPVPDVCRILGLIPMSSSGKGFSPPESRQLKRPSARPSSRPTDRPARFAFLQRESQRLADDLHRVLKQLGLADERTGASS</sequence>
<keyword evidence="3" id="KW-1185">Reference proteome</keyword>
<reference evidence="3" key="1">
    <citation type="submission" date="2023-12" db="EMBL/GenBank/DDBJ databases">
        <title>Novel isolates from deep terrestrial aquifers shed light on the physiology and ecology of the class Limnochordia.</title>
        <authorList>
            <person name="Karnachuk O.V."/>
            <person name="Lukina A.P."/>
            <person name="Avakyan M.R."/>
            <person name="Kadnikov V."/>
            <person name="Begmatov S."/>
            <person name="Beletsky A.V."/>
            <person name="Mardanov A.V."/>
            <person name="Ravin N.V."/>
        </authorList>
    </citation>
    <scope>NUCLEOTIDE SEQUENCE [LARGE SCALE GENOMIC DNA]</scope>
    <source>
        <strain evidence="3">LN</strain>
    </source>
</reference>
<dbReference type="Proteomes" id="UP001333102">
    <property type="component" value="Chromosome"/>
</dbReference>
<evidence type="ECO:0008006" key="4">
    <source>
        <dbReference type="Google" id="ProtNLM"/>
    </source>
</evidence>